<proteinExistence type="predicted"/>
<sequence>MALPVPESAAGPREDIIRLLAGTPEGFSDGELACALADRHPSLNAKAVNHQCRKLAAAGMVERVGTRPVRTRLAAGVDVEAASGPSDTDAAGVLEGHITQAEQASGTSDVPLDEVEPPTPGLPAVQEDILRALTAAAEGLTDNELAAALADRHGDADPKSFNYQCRKLAKAGLVERTARSRDTSIRTRLTPDGEGYIAQAPEVSTLPDVPLEASGDATTAASLDEGHTTHPAEVSTLPDVPLEADDDGAGAGWAPAVGTRNGTAVRSRRPRHRAKTPSDDVARMRRSERDGDDPDEPLLRFLPFASAASARTALRERMAERAALRRVPEPSDEVVVPTRDVLQGWSRTQNVAAAVADWITRHGGTIHAANASGPAHDLVATVHGSEVHVEVTGWPPEGARSHPTTLAGDWFRAAARAASQRRGASPRGRVVIALPDTRRYRALAGDDAETLRRARAEVWFVDASGEIQRS</sequence>
<feature type="region of interest" description="Disordered" evidence="1">
    <location>
        <begin position="227"/>
        <end position="297"/>
    </location>
</feature>
<dbReference type="InterPro" id="IPR036388">
    <property type="entry name" value="WH-like_DNA-bd_sf"/>
</dbReference>
<protein>
    <submittedName>
        <fullName evidence="2">MarR family winged helix-turn-helix transcriptional regulator</fullName>
    </submittedName>
</protein>
<gene>
    <name evidence="2" type="ORF">LQ327_06280</name>
</gene>
<organism evidence="2 3">
    <name type="scientific">Actinomycetospora endophytica</name>
    <dbReference type="NCBI Taxonomy" id="2291215"/>
    <lineage>
        <taxon>Bacteria</taxon>
        <taxon>Bacillati</taxon>
        <taxon>Actinomycetota</taxon>
        <taxon>Actinomycetes</taxon>
        <taxon>Pseudonocardiales</taxon>
        <taxon>Pseudonocardiaceae</taxon>
        <taxon>Actinomycetospora</taxon>
    </lineage>
</organism>
<dbReference type="Proteomes" id="UP001199469">
    <property type="component" value="Unassembled WGS sequence"/>
</dbReference>
<reference evidence="2 3" key="1">
    <citation type="submission" date="2021-11" db="EMBL/GenBank/DDBJ databases">
        <title>Draft genome sequence of Actinomycetospora sp. SF1 isolated from the rhizosphere soil.</title>
        <authorList>
            <person name="Duangmal K."/>
            <person name="Chantavorakit T."/>
        </authorList>
    </citation>
    <scope>NUCLEOTIDE SEQUENCE [LARGE SCALE GENOMIC DNA]</scope>
    <source>
        <strain evidence="2 3">TBRC 5722</strain>
    </source>
</reference>
<feature type="compositionally biased region" description="Basic and acidic residues" evidence="1">
    <location>
        <begin position="276"/>
        <end position="289"/>
    </location>
</feature>
<accession>A0ABS8P619</accession>
<dbReference type="Gene3D" id="1.10.10.10">
    <property type="entry name" value="Winged helix-like DNA-binding domain superfamily/Winged helix DNA-binding domain"/>
    <property type="match status" value="1"/>
</dbReference>
<keyword evidence="3" id="KW-1185">Reference proteome</keyword>
<evidence type="ECO:0000256" key="1">
    <source>
        <dbReference type="SAM" id="MobiDB-lite"/>
    </source>
</evidence>
<name>A0ABS8P619_9PSEU</name>
<dbReference type="InterPro" id="IPR036390">
    <property type="entry name" value="WH_DNA-bd_sf"/>
</dbReference>
<evidence type="ECO:0000313" key="3">
    <source>
        <dbReference type="Proteomes" id="UP001199469"/>
    </source>
</evidence>
<dbReference type="EMBL" id="JAJNDB010000001">
    <property type="protein sequence ID" value="MCD2192995.1"/>
    <property type="molecule type" value="Genomic_DNA"/>
</dbReference>
<comment type="caution">
    <text evidence="2">The sequence shown here is derived from an EMBL/GenBank/DDBJ whole genome shotgun (WGS) entry which is preliminary data.</text>
</comment>
<feature type="compositionally biased region" description="Basic residues" evidence="1">
    <location>
        <begin position="266"/>
        <end position="275"/>
    </location>
</feature>
<dbReference type="RefSeq" id="WP_230730650.1">
    <property type="nucleotide sequence ID" value="NZ_JAJNDB010000001.1"/>
</dbReference>
<evidence type="ECO:0000313" key="2">
    <source>
        <dbReference type="EMBL" id="MCD2192995.1"/>
    </source>
</evidence>
<dbReference type="SUPFAM" id="SSF46785">
    <property type="entry name" value="Winged helix' DNA-binding domain"/>
    <property type="match status" value="1"/>
</dbReference>